<name>A0A8H3BVG7_9AGAM</name>
<proteinExistence type="predicted"/>
<sequence>MGIISLTMIQDSPAKKQAIRGFNLPPDVILCLADNLLDMGRTHDLATLSLLRPDLSPTIQGILFSHIILSDFSRYDRLARTLRSERSTLPTLVRRITAVLDTEPRNGGQHFSAKHLTDLYTLCPRLSYITVSGGKDGGPGERLFPDVLDAPRLGALVAIESLTLTGAHSNFGLWLLSLLPKLRALRLFGIIPLSQFNGPSPSSGENLRHVTWGLASPPTLEQVKWLFASSSKVIGGSFTLITIPSSSLDLERIHEYCRSCGMLLRFTGQALAATNSVNTP</sequence>
<accession>A0A8H3BVG7</accession>
<organism evidence="1 2">
    <name type="scientific">Rhizoctonia solani</name>
    <dbReference type="NCBI Taxonomy" id="456999"/>
    <lineage>
        <taxon>Eukaryota</taxon>
        <taxon>Fungi</taxon>
        <taxon>Dikarya</taxon>
        <taxon>Basidiomycota</taxon>
        <taxon>Agaricomycotina</taxon>
        <taxon>Agaricomycetes</taxon>
        <taxon>Cantharellales</taxon>
        <taxon>Ceratobasidiaceae</taxon>
        <taxon>Rhizoctonia</taxon>
    </lineage>
</organism>
<dbReference type="AlphaFoldDB" id="A0A8H3BVG7"/>
<gene>
    <name evidence="1" type="ORF">RDB_LOCUS167689</name>
</gene>
<dbReference type="Proteomes" id="UP000663846">
    <property type="component" value="Unassembled WGS sequence"/>
</dbReference>
<evidence type="ECO:0000313" key="2">
    <source>
        <dbReference type="Proteomes" id="UP000663846"/>
    </source>
</evidence>
<protein>
    <submittedName>
        <fullName evidence="1">Uncharacterized protein</fullName>
    </submittedName>
</protein>
<comment type="caution">
    <text evidence="1">The sequence shown here is derived from an EMBL/GenBank/DDBJ whole genome shotgun (WGS) entry which is preliminary data.</text>
</comment>
<dbReference type="EMBL" id="CAJMWS010000856">
    <property type="protein sequence ID" value="CAE6466484.1"/>
    <property type="molecule type" value="Genomic_DNA"/>
</dbReference>
<evidence type="ECO:0000313" key="1">
    <source>
        <dbReference type="EMBL" id="CAE6466484.1"/>
    </source>
</evidence>
<reference evidence="1" key="1">
    <citation type="submission" date="2021-01" db="EMBL/GenBank/DDBJ databases">
        <authorList>
            <person name="Kaushik A."/>
        </authorList>
    </citation>
    <scope>NUCLEOTIDE SEQUENCE</scope>
    <source>
        <strain evidence="1">AG1-1C</strain>
    </source>
</reference>